<dbReference type="STRING" id="1278311.GCA_000428705_00467"/>
<dbReference type="PANTHER" id="PTHR42711:SF5">
    <property type="entry name" value="ABC TRANSPORTER ATP-BINDING PROTEIN NATA"/>
    <property type="match status" value="1"/>
</dbReference>
<keyword evidence="6" id="KW-0378">Hydrolase</keyword>
<keyword evidence="7" id="KW-1185">Reference proteome</keyword>
<dbReference type="InterPro" id="IPR050763">
    <property type="entry name" value="ABC_transporter_ATP-binding"/>
</dbReference>
<dbReference type="GO" id="GO:0005524">
    <property type="term" value="F:ATP binding"/>
    <property type="evidence" value="ECO:0007669"/>
    <property type="project" value="UniProtKB-KW"/>
</dbReference>
<dbReference type="KEGG" id="aaxa:NCTC10138_00290"/>
<name>A0A449BBW2_HAPAX</name>
<dbReference type="Pfam" id="PF00005">
    <property type="entry name" value="ABC_tran"/>
    <property type="match status" value="1"/>
</dbReference>
<dbReference type="EC" id="3.6.3.-" evidence="6"/>
<evidence type="ECO:0000259" key="5">
    <source>
        <dbReference type="PROSITE" id="PS50893"/>
    </source>
</evidence>
<keyword evidence="4" id="KW-0067">ATP-binding</keyword>
<dbReference type="InterPro" id="IPR025302">
    <property type="entry name" value="DrrA1/2-like_C"/>
</dbReference>
<evidence type="ECO:0000256" key="4">
    <source>
        <dbReference type="ARBA" id="ARBA00022840"/>
    </source>
</evidence>
<dbReference type="AlphaFoldDB" id="A0A449BBW2"/>
<proteinExistence type="inferred from homology"/>
<evidence type="ECO:0000256" key="2">
    <source>
        <dbReference type="ARBA" id="ARBA00022448"/>
    </source>
</evidence>
<dbReference type="PANTHER" id="PTHR42711">
    <property type="entry name" value="ABC TRANSPORTER ATP-BINDING PROTEIN"/>
    <property type="match status" value="1"/>
</dbReference>
<reference evidence="6 7" key="1">
    <citation type="submission" date="2019-01" db="EMBL/GenBank/DDBJ databases">
        <authorList>
            <consortium name="Pathogen Informatics"/>
        </authorList>
    </citation>
    <scope>NUCLEOTIDE SEQUENCE [LARGE SCALE GENOMIC DNA]</scope>
    <source>
        <strain evidence="6 7">NCTC10138</strain>
    </source>
</reference>
<comment type="similarity">
    <text evidence="1">Belongs to the ABC transporter superfamily.</text>
</comment>
<dbReference type="InterPro" id="IPR003593">
    <property type="entry name" value="AAA+_ATPase"/>
</dbReference>
<evidence type="ECO:0000256" key="1">
    <source>
        <dbReference type="ARBA" id="ARBA00005417"/>
    </source>
</evidence>
<dbReference type="Proteomes" id="UP000289841">
    <property type="component" value="Chromosome"/>
</dbReference>
<dbReference type="Gene3D" id="3.40.50.300">
    <property type="entry name" value="P-loop containing nucleotide triphosphate hydrolases"/>
    <property type="match status" value="1"/>
</dbReference>
<dbReference type="Pfam" id="PF13732">
    <property type="entry name" value="DrrA1-3_C"/>
    <property type="match status" value="1"/>
</dbReference>
<dbReference type="SUPFAM" id="SSF52540">
    <property type="entry name" value="P-loop containing nucleoside triphosphate hydrolases"/>
    <property type="match status" value="1"/>
</dbReference>
<dbReference type="InterPro" id="IPR003439">
    <property type="entry name" value="ABC_transporter-like_ATP-bd"/>
</dbReference>
<dbReference type="EMBL" id="LR215048">
    <property type="protein sequence ID" value="VEU79937.1"/>
    <property type="molecule type" value="Genomic_DNA"/>
</dbReference>
<protein>
    <submittedName>
        <fullName evidence="6">Cobalt ABC transporter ATPase component</fullName>
        <ecNumber evidence="6">3.6.3.-</ecNumber>
    </submittedName>
</protein>
<dbReference type="InterPro" id="IPR027417">
    <property type="entry name" value="P-loop_NTPase"/>
</dbReference>
<organism evidence="6 7">
    <name type="scientific">Haploplasma axanthum</name>
    <name type="common">Acholeplasma axanthum</name>
    <dbReference type="NCBI Taxonomy" id="29552"/>
    <lineage>
        <taxon>Bacteria</taxon>
        <taxon>Bacillati</taxon>
        <taxon>Mycoplasmatota</taxon>
        <taxon>Mollicutes</taxon>
        <taxon>Acholeplasmatales</taxon>
        <taxon>Acholeplasmataceae</taxon>
        <taxon>Haploplasma</taxon>
    </lineage>
</organism>
<sequence length="303" mass="34814">MRENILEVKDLIKKYDKITAVDGINFSVKKGSLFAFLGPNGAGKSTTIKIITTLLKQDSGWFMINSNSDEDYIRKKIGVVFQDNVLDDFLTVKENLIYRGSLYINNKNDILIRYNQLVDKLSLKEIENQKFKDLSGGQKRRTEIARALFSSPEILLLDEPTTGLDPETRKQVWKTLNDLKEKENITIFLTTHYMEEASDADYIVIIDKGKIKVEGTPSELKNKYSFDYLKIVPNNKKELENYISNQKIVYKKIADQYIIKVDSAKQAISYIEDLKENIKQFEVIKGTLDDVFINVIGEENVSN</sequence>
<keyword evidence="2" id="KW-0813">Transport</keyword>
<evidence type="ECO:0000313" key="7">
    <source>
        <dbReference type="Proteomes" id="UP000289841"/>
    </source>
</evidence>
<accession>A0A449BBW2</accession>
<dbReference type="RefSeq" id="WP_026390142.1">
    <property type="nucleotide sequence ID" value="NZ_LR215048.1"/>
</dbReference>
<keyword evidence="3" id="KW-0547">Nucleotide-binding</keyword>
<evidence type="ECO:0000256" key="3">
    <source>
        <dbReference type="ARBA" id="ARBA00022741"/>
    </source>
</evidence>
<dbReference type="SMART" id="SM00382">
    <property type="entry name" value="AAA"/>
    <property type="match status" value="1"/>
</dbReference>
<dbReference type="OrthoDB" id="9778547at2"/>
<feature type="domain" description="ABC transporter" evidence="5">
    <location>
        <begin position="6"/>
        <end position="233"/>
    </location>
</feature>
<evidence type="ECO:0000313" key="6">
    <source>
        <dbReference type="EMBL" id="VEU79937.1"/>
    </source>
</evidence>
<dbReference type="GO" id="GO:0016887">
    <property type="term" value="F:ATP hydrolysis activity"/>
    <property type="evidence" value="ECO:0007669"/>
    <property type="project" value="InterPro"/>
</dbReference>
<dbReference type="PROSITE" id="PS50893">
    <property type="entry name" value="ABC_TRANSPORTER_2"/>
    <property type="match status" value="1"/>
</dbReference>
<gene>
    <name evidence="6" type="primary">cbiO1_1</name>
    <name evidence="6" type="ORF">NCTC10138_00290</name>
</gene>